<feature type="transmembrane region" description="Helical" evidence="1">
    <location>
        <begin position="20"/>
        <end position="38"/>
    </location>
</feature>
<organism evidence="2 3">
    <name type="scientific">Microbacterium kyungheense</name>
    <dbReference type="NCBI Taxonomy" id="1263636"/>
    <lineage>
        <taxon>Bacteria</taxon>
        <taxon>Bacillati</taxon>
        <taxon>Actinomycetota</taxon>
        <taxon>Actinomycetes</taxon>
        <taxon>Micrococcales</taxon>
        <taxon>Microbacteriaceae</taxon>
        <taxon>Microbacterium</taxon>
    </lineage>
</organism>
<dbReference type="InterPro" id="IPR043739">
    <property type="entry name" value="DUF5684"/>
</dbReference>
<dbReference type="EMBL" id="VFPE01000003">
    <property type="protein sequence ID" value="TQM25180.1"/>
    <property type="molecule type" value="Genomic_DNA"/>
</dbReference>
<dbReference type="AlphaFoldDB" id="A0A543EUD4"/>
<keyword evidence="1" id="KW-0472">Membrane</keyword>
<evidence type="ECO:0000313" key="3">
    <source>
        <dbReference type="Proteomes" id="UP000320235"/>
    </source>
</evidence>
<accession>A0A543EUD4</accession>
<feature type="transmembrane region" description="Helical" evidence="1">
    <location>
        <begin position="96"/>
        <end position="117"/>
    </location>
</feature>
<dbReference type="Proteomes" id="UP000320235">
    <property type="component" value="Unassembled WGS sequence"/>
</dbReference>
<proteinExistence type="predicted"/>
<keyword evidence="1" id="KW-1133">Transmembrane helix</keyword>
<sequence length="131" mass="14446">MTFIQDIEPISQGVSAGAMFGYIVVGLIYWVVTIIAFWKTFTKAGYPGWLAIIPIVNLFVLVKIAGYSAWLGILWFIPIANIVLGIIVALRNGRAFGHGGVFSFFLLFLLNPIGYFITGYSNDTYTRPTSA</sequence>
<dbReference type="RefSeq" id="WP_185843059.1">
    <property type="nucleotide sequence ID" value="NZ_BAABLH010000002.1"/>
</dbReference>
<protein>
    <recommendedName>
        <fullName evidence="4">Signal peptidase I</fullName>
    </recommendedName>
</protein>
<gene>
    <name evidence="2" type="ORF">FB391_2640</name>
</gene>
<evidence type="ECO:0000313" key="2">
    <source>
        <dbReference type="EMBL" id="TQM25180.1"/>
    </source>
</evidence>
<keyword evidence="3" id="KW-1185">Reference proteome</keyword>
<name>A0A543EUD4_9MICO</name>
<keyword evidence="1" id="KW-0812">Transmembrane</keyword>
<comment type="caution">
    <text evidence="2">The sequence shown here is derived from an EMBL/GenBank/DDBJ whole genome shotgun (WGS) entry which is preliminary data.</text>
</comment>
<reference evidence="2 3" key="1">
    <citation type="submission" date="2019-06" db="EMBL/GenBank/DDBJ databases">
        <title>Sequencing the genomes of 1000 actinobacteria strains.</title>
        <authorList>
            <person name="Klenk H.-P."/>
        </authorList>
    </citation>
    <scope>NUCLEOTIDE SEQUENCE [LARGE SCALE GENOMIC DNA]</scope>
    <source>
        <strain evidence="2 3">DSM 105492</strain>
    </source>
</reference>
<evidence type="ECO:0000256" key="1">
    <source>
        <dbReference type="SAM" id="Phobius"/>
    </source>
</evidence>
<evidence type="ECO:0008006" key="4">
    <source>
        <dbReference type="Google" id="ProtNLM"/>
    </source>
</evidence>
<feature type="transmembrane region" description="Helical" evidence="1">
    <location>
        <begin position="44"/>
        <end position="62"/>
    </location>
</feature>
<feature type="transmembrane region" description="Helical" evidence="1">
    <location>
        <begin position="69"/>
        <end position="90"/>
    </location>
</feature>
<dbReference type="Pfam" id="PF18936">
    <property type="entry name" value="DUF5684"/>
    <property type="match status" value="1"/>
</dbReference>